<comment type="caution">
    <text evidence="1">The sequence shown here is derived from an EMBL/GenBank/DDBJ whole genome shotgun (WGS) entry which is preliminary data.</text>
</comment>
<reference evidence="1" key="1">
    <citation type="submission" date="2022-12" db="EMBL/GenBank/DDBJ databases">
        <title>Genome Sequence of Lasiodiplodia mahajangana.</title>
        <authorList>
            <person name="Buettner E."/>
        </authorList>
    </citation>
    <scope>NUCLEOTIDE SEQUENCE</scope>
    <source>
        <strain evidence="1">VT137</strain>
    </source>
</reference>
<gene>
    <name evidence="1" type="ORF">O1611_g9672</name>
</gene>
<proteinExistence type="predicted"/>
<dbReference type="EMBL" id="JAPUUL010003408">
    <property type="protein sequence ID" value="KAJ8123113.1"/>
    <property type="molecule type" value="Genomic_DNA"/>
</dbReference>
<dbReference type="Proteomes" id="UP001153332">
    <property type="component" value="Unassembled WGS sequence"/>
</dbReference>
<protein>
    <submittedName>
        <fullName evidence="1">Uncharacterized protein</fullName>
    </submittedName>
</protein>
<sequence length="197" mass="22659">MFATTRQHVLQIRLPTEIELWNVWPWSRYDEEDNLFLVSGELRYDSGAIRLRGSLPIPSSGNPITRASIDYMFYAVGWSSPEPSSLQYSFVDYREHKAAVNELDTQLSAGDHSRNQLLYVLDAENIPRFQNAVRKIPGTDLVIHLSVEPTLHRNASICCNKFWRFTFSCKICKDEDAPTILPLKWALVDRSRDDPSL</sequence>
<name>A0ACC2J6Y3_9PEZI</name>
<keyword evidence="2" id="KW-1185">Reference proteome</keyword>
<accession>A0ACC2J6Y3</accession>
<organism evidence="1 2">
    <name type="scientific">Lasiodiplodia mahajangana</name>
    <dbReference type="NCBI Taxonomy" id="1108764"/>
    <lineage>
        <taxon>Eukaryota</taxon>
        <taxon>Fungi</taxon>
        <taxon>Dikarya</taxon>
        <taxon>Ascomycota</taxon>
        <taxon>Pezizomycotina</taxon>
        <taxon>Dothideomycetes</taxon>
        <taxon>Dothideomycetes incertae sedis</taxon>
        <taxon>Botryosphaeriales</taxon>
        <taxon>Botryosphaeriaceae</taxon>
        <taxon>Lasiodiplodia</taxon>
    </lineage>
</organism>
<evidence type="ECO:0000313" key="1">
    <source>
        <dbReference type="EMBL" id="KAJ8123113.1"/>
    </source>
</evidence>
<evidence type="ECO:0000313" key="2">
    <source>
        <dbReference type="Proteomes" id="UP001153332"/>
    </source>
</evidence>